<dbReference type="PANTHER" id="PTHR17224:SF1">
    <property type="entry name" value="PEPTIDYL-TRNA HYDROLASE"/>
    <property type="match status" value="1"/>
</dbReference>
<dbReference type="EC" id="3.1.1.29" evidence="1 7"/>
<dbReference type="GO" id="GO:0004045">
    <property type="term" value="F:peptidyl-tRNA hydrolase activity"/>
    <property type="evidence" value="ECO:0007669"/>
    <property type="project" value="UniProtKB-UniRule"/>
</dbReference>
<protein>
    <recommendedName>
        <fullName evidence="6 7">Peptidyl-tRNA hydrolase</fullName>
        <shortName evidence="7">Pth</shortName>
        <ecNumber evidence="1 7">3.1.1.29</ecNumber>
    </recommendedName>
</protein>
<feature type="site" description="Discriminates between blocked and unblocked aminoacyl-tRNA" evidence="7">
    <location>
        <position position="10"/>
    </location>
</feature>
<dbReference type="STRING" id="1802730.A2591_00325"/>
<dbReference type="NCBIfam" id="TIGR00447">
    <property type="entry name" value="pth"/>
    <property type="match status" value="1"/>
</dbReference>
<evidence type="ECO:0000256" key="2">
    <source>
        <dbReference type="ARBA" id="ARBA00022555"/>
    </source>
</evidence>
<dbReference type="InterPro" id="IPR018171">
    <property type="entry name" value="Pept_tRNA_hydro_CS"/>
</dbReference>
<dbReference type="PROSITE" id="PS01195">
    <property type="entry name" value="PEPT_TRNA_HYDROL_1"/>
    <property type="match status" value="1"/>
</dbReference>
<keyword evidence="4 7" id="KW-0694">RNA-binding</keyword>
<dbReference type="GO" id="GO:0000049">
    <property type="term" value="F:tRNA binding"/>
    <property type="evidence" value="ECO:0007669"/>
    <property type="project" value="UniProtKB-UniRule"/>
</dbReference>
<dbReference type="Gene3D" id="3.40.50.1470">
    <property type="entry name" value="Peptidyl-tRNA hydrolase"/>
    <property type="match status" value="1"/>
</dbReference>
<keyword evidence="2 7" id="KW-0820">tRNA-binding</keyword>
<evidence type="ECO:0000256" key="1">
    <source>
        <dbReference type="ARBA" id="ARBA00013260"/>
    </source>
</evidence>
<evidence type="ECO:0000256" key="4">
    <source>
        <dbReference type="ARBA" id="ARBA00022884"/>
    </source>
</evidence>
<proteinExistence type="inferred from homology"/>
<comment type="similarity">
    <text evidence="5 7 9">Belongs to the PTH family.</text>
</comment>
<dbReference type="Proteomes" id="UP000178168">
    <property type="component" value="Unassembled WGS sequence"/>
</dbReference>
<dbReference type="Pfam" id="PF01195">
    <property type="entry name" value="Pept_tRNA_hydro"/>
    <property type="match status" value="1"/>
</dbReference>
<sequence>MGYIIAGLGNPGDEYEGTRHNVGRMVVEKFAKKQELSDWKDDKYTKALVAKGKVGKESVVAVMPETFMNNSGKAIAPLVKNAKQAEKLVVIYDDLDLPLGTMKISFDRGSGGHRGLESIIKHLKTRAFVRVRVGVSPATPSGKLRKPSGEDAVIKFILGKFSPKETDVLKKVLKKASEALELVVTEGRERAMGEVN</sequence>
<comment type="subcellular location">
    <subcellularLocation>
        <location evidence="7">Cytoplasm</location>
    </subcellularLocation>
</comment>
<evidence type="ECO:0000313" key="11">
    <source>
        <dbReference type="Proteomes" id="UP000178168"/>
    </source>
</evidence>
<feature type="active site" description="Proton acceptor" evidence="7">
    <location>
        <position position="20"/>
    </location>
</feature>
<feature type="site" description="Stabilizes the basic form of H active site to accept a proton" evidence="7">
    <location>
        <position position="93"/>
    </location>
</feature>
<feature type="binding site" evidence="7">
    <location>
        <position position="15"/>
    </location>
    <ligand>
        <name>tRNA</name>
        <dbReference type="ChEBI" id="CHEBI:17843"/>
    </ligand>
</feature>
<dbReference type="InterPro" id="IPR001328">
    <property type="entry name" value="Pept_tRNA_hydro"/>
</dbReference>
<dbReference type="EMBL" id="MHUZ01000021">
    <property type="protein sequence ID" value="OHA85596.1"/>
    <property type="molecule type" value="Genomic_DNA"/>
</dbReference>
<accession>A0A1G2SKT1</accession>
<comment type="caution">
    <text evidence="7">Lacks conserved residue(s) required for the propagation of feature annotation.</text>
</comment>
<feature type="binding site" evidence="7">
    <location>
        <position position="69"/>
    </location>
    <ligand>
        <name>tRNA</name>
        <dbReference type="ChEBI" id="CHEBI:17843"/>
    </ligand>
</feature>
<evidence type="ECO:0000256" key="7">
    <source>
        <dbReference type="HAMAP-Rule" id="MF_00083"/>
    </source>
</evidence>
<comment type="subunit">
    <text evidence="7">Monomer.</text>
</comment>
<comment type="caution">
    <text evidence="10">The sequence shown here is derived from an EMBL/GenBank/DDBJ whole genome shotgun (WGS) entry which is preliminary data.</text>
</comment>
<evidence type="ECO:0000256" key="8">
    <source>
        <dbReference type="RuleBase" id="RU000673"/>
    </source>
</evidence>
<reference evidence="10 11" key="1">
    <citation type="journal article" date="2016" name="Nat. Commun.">
        <title>Thousands of microbial genomes shed light on interconnected biogeochemical processes in an aquifer system.</title>
        <authorList>
            <person name="Anantharaman K."/>
            <person name="Brown C.T."/>
            <person name="Hug L.A."/>
            <person name="Sharon I."/>
            <person name="Castelle C.J."/>
            <person name="Probst A.J."/>
            <person name="Thomas B.C."/>
            <person name="Singh A."/>
            <person name="Wilkins M.J."/>
            <person name="Karaoz U."/>
            <person name="Brodie E.L."/>
            <person name="Williams K.H."/>
            <person name="Hubbard S.S."/>
            <person name="Banfield J.F."/>
        </authorList>
    </citation>
    <scope>NUCLEOTIDE SEQUENCE [LARGE SCALE GENOMIC DNA]</scope>
</reference>
<dbReference type="SUPFAM" id="SSF53178">
    <property type="entry name" value="Peptidyl-tRNA hydrolase-like"/>
    <property type="match status" value="1"/>
</dbReference>
<evidence type="ECO:0000256" key="5">
    <source>
        <dbReference type="ARBA" id="ARBA00038063"/>
    </source>
</evidence>
<dbReference type="HAMAP" id="MF_00083">
    <property type="entry name" value="Pept_tRNA_hydro_bact"/>
    <property type="match status" value="1"/>
</dbReference>
<dbReference type="InterPro" id="IPR036416">
    <property type="entry name" value="Pept_tRNA_hydro_sf"/>
</dbReference>
<gene>
    <name evidence="7" type="primary">pth</name>
    <name evidence="10" type="ORF">A2591_00325</name>
</gene>
<evidence type="ECO:0000256" key="9">
    <source>
        <dbReference type="RuleBase" id="RU004320"/>
    </source>
</evidence>
<comment type="function">
    <text evidence="7">Hydrolyzes ribosome-free peptidyl-tRNAs (with 1 or more amino acids incorporated), which drop off the ribosome during protein synthesis, or as a result of ribosome stalling.</text>
</comment>
<keyword evidence="3 7" id="KW-0378">Hydrolase</keyword>
<feature type="binding site" evidence="7">
    <location>
        <position position="67"/>
    </location>
    <ligand>
        <name>tRNA</name>
        <dbReference type="ChEBI" id="CHEBI:17843"/>
    </ligand>
</feature>
<organism evidence="10 11">
    <name type="scientific">Candidatus Yonathbacteria bacterium RIFOXYD1_FULL_52_36</name>
    <dbReference type="NCBI Taxonomy" id="1802730"/>
    <lineage>
        <taxon>Bacteria</taxon>
        <taxon>Candidatus Yonathiibacteriota</taxon>
    </lineage>
</organism>
<dbReference type="GO" id="GO:0005737">
    <property type="term" value="C:cytoplasm"/>
    <property type="evidence" value="ECO:0007669"/>
    <property type="project" value="UniProtKB-SubCell"/>
</dbReference>
<comment type="function">
    <text evidence="7">Catalyzes the release of premature peptidyl moieties from peptidyl-tRNA molecules trapped in stalled 50S ribosomal subunits, and thus maintains levels of free tRNAs and 50S ribosomes.</text>
</comment>
<name>A0A1G2SKT1_9BACT</name>
<dbReference type="AlphaFoldDB" id="A0A1G2SKT1"/>
<evidence type="ECO:0000256" key="3">
    <source>
        <dbReference type="ARBA" id="ARBA00022801"/>
    </source>
</evidence>
<evidence type="ECO:0000313" key="10">
    <source>
        <dbReference type="EMBL" id="OHA85596.1"/>
    </source>
</evidence>
<keyword evidence="7" id="KW-0963">Cytoplasm</keyword>
<dbReference type="PANTHER" id="PTHR17224">
    <property type="entry name" value="PEPTIDYL-TRNA HYDROLASE"/>
    <property type="match status" value="1"/>
</dbReference>
<evidence type="ECO:0000256" key="6">
    <source>
        <dbReference type="ARBA" id="ARBA00050038"/>
    </source>
</evidence>
<dbReference type="GO" id="GO:0006515">
    <property type="term" value="P:protein quality control for misfolded or incompletely synthesized proteins"/>
    <property type="evidence" value="ECO:0007669"/>
    <property type="project" value="UniProtKB-UniRule"/>
</dbReference>
<comment type="catalytic activity">
    <reaction evidence="7 8">
        <text>an N-acyl-L-alpha-aminoacyl-tRNA + H2O = an N-acyl-L-amino acid + a tRNA + H(+)</text>
        <dbReference type="Rhea" id="RHEA:54448"/>
        <dbReference type="Rhea" id="RHEA-COMP:10123"/>
        <dbReference type="Rhea" id="RHEA-COMP:13883"/>
        <dbReference type="ChEBI" id="CHEBI:15377"/>
        <dbReference type="ChEBI" id="CHEBI:15378"/>
        <dbReference type="ChEBI" id="CHEBI:59874"/>
        <dbReference type="ChEBI" id="CHEBI:78442"/>
        <dbReference type="ChEBI" id="CHEBI:138191"/>
        <dbReference type="EC" id="3.1.1.29"/>
    </reaction>
</comment>
<dbReference type="GO" id="GO:0072344">
    <property type="term" value="P:rescue of stalled ribosome"/>
    <property type="evidence" value="ECO:0007669"/>
    <property type="project" value="UniProtKB-UniRule"/>
</dbReference>
<dbReference type="CDD" id="cd00462">
    <property type="entry name" value="PTH"/>
    <property type="match status" value="1"/>
</dbReference>